<dbReference type="NCBIfam" id="TIGR02473">
    <property type="entry name" value="flagell_FliJ"/>
    <property type="match status" value="1"/>
</dbReference>
<keyword evidence="10" id="KW-1006">Bacterial flagellum protein export</keyword>
<dbReference type="GO" id="GO:0044781">
    <property type="term" value="P:bacterial-type flagellum organization"/>
    <property type="evidence" value="ECO:0007669"/>
    <property type="project" value="UniProtKB-KW"/>
</dbReference>
<dbReference type="GO" id="GO:0009288">
    <property type="term" value="C:bacterial-type flagellum"/>
    <property type="evidence" value="ECO:0007669"/>
    <property type="project" value="InterPro"/>
</dbReference>
<dbReference type="Gene3D" id="1.10.287.1700">
    <property type="match status" value="1"/>
</dbReference>
<dbReference type="InterPro" id="IPR053716">
    <property type="entry name" value="Flag_assembly_chemotaxis_eff"/>
</dbReference>
<dbReference type="Pfam" id="PF02050">
    <property type="entry name" value="FliJ"/>
    <property type="match status" value="1"/>
</dbReference>
<keyword evidence="7" id="KW-1005">Bacterial flagellum biogenesis</keyword>
<evidence type="ECO:0000256" key="5">
    <source>
        <dbReference type="ARBA" id="ARBA00022475"/>
    </source>
</evidence>
<proteinExistence type="inferred from homology"/>
<keyword evidence="6" id="KW-0145">Chemotaxis</keyword>
<evidence type="ECO:0000256" key="2">
    <source>
        <dbReference type="ARBA" id="ARBA00010004"/>
    </source>
</evidence>
<keyword evidence="4" id="KW-0813">Transport</keyword>
<dbReference type="AlphaFoldDB" id="A0A975AU18"/>
<keyword evidence="12" id="KW-0966">Cell projection</keyword>
<protein>
    <recommendedName>
        <fullName evidence="3">Flagellar FliJ protein</fullName>
    </recommendedName>
</protein>
<gene>
    <name evidence="12" type="primary">fliJ</name>
    <name evidence="12" type="ORF">ACETAC_06745</name>
</gene>
<evidence type="ECO:0000256" key="6">
    <source>
        <dbReference type="ARBA" id="ARBA00022500"/>
    </source>
</evidence>
<feature type="coiled-coil region" evidence="11">
    <location>
        <begin position="33"/>
        <end position="60"/>
    </location>
</feature>
<name>A0A975AU18_9THEO</name>
<organism evidence="12 13">
    <name type="scientific">Aceticella autotrophica</name>
    <dbReference type="NCBI Taxonomy" id="2755338"/>
    <lineage>
        <taxon>Bacteria</taxon>
        <taxon>Bacillati</taxon>
        <taxon>Bacillota</taxon>
        <taxon>Clostridia</taxon>
        <taxon>Thermoanaerobacterales</taxon>
        <taxon>Thermoanaerobacteraceae</taxon>
        <taxon>Aceticella</taxon>
    </lineage>
</organism>
<dbReference type="GO" id="GO:0006935">
    <property type="term" value="P:chemotaxis"/>
    <property type="evidence" value="ECO:0007669"/>
    <property type="project" value="UniProtKB-KW"/>
</dbReference>
<dbReference type="RefSeq" id="WP_284679287.1">
    <property type="nucleotide sequence ID" value="NZ_CP060096.1"/>
</dbReference>
<evidence type="ECO:0000256" key="11">
    <source>
        <dbReference type="SAM" id="Coils"/>
    </source>
</evidence>
<dbReference type="GO" id="GO:0005886">
    <property type="term" value="C:plasma membrane"/>
    <property type="evidence" value="ECO:0007669"/>
    <property type="project" value="UniProtKB-SubCell"/>
</dbReference>
<reference evidence="12" key="1">
    <citation type="submission" date="2020-08" db="EMBL/GenBank/DDBJ databases">
        <title>Genomic insights into the carbon and energy metabolism of the first obligate autotrophic acetogenic bacterium Aceticella autotrophica gen. nov., sp. nov.</title>
        <authorList>
            <person name="Toshchakov S.V."/>
            <person name="Elcheninov A.G."/>
            <person name="Kublanov I.V."/>
            <person name="Frolov E.N."/>
            <person name="Lebedinsky A.V."/>
        </authorList>
    </citation>
    <scope>NUCLEOTIDE SEQUENCE</scope>
    <source>
        <strain evidence="12">3443-3Ac</strain>
    </source>
</reference>
<comment type="subcellular location">
    <subcellularLocation>
        <location evidence="1">Cell membrane</location>
        <topology evidence="1">Peripheral membrane protein</topology>
        <orientation evidence="1">Cytoplasmic side</orientation>
    </subcellularLocation>
</comment>
<keyword evidence="11" id="KW-0175">Coiled coil</keyword>
<evidence type="ECO:0000313" key="13">
    <source>
        <dbReference type="Proteomes" id="UP000671913"/>
    </source>
</evidence>
<keyword evidence="13" id="KW-1185">Reference proteome</keyword>
<evidence type="ECO:0000256" key="10">
    <source>
        <dbReference type="ARBA" id="ARBA00023225"/>
    </source>
</evidence>
<evidence type="ECO:0000313" key="12">
    <source>
        <dbReference type="EMBL" id="QSZ26609.1"/>
    </source>
</evidence>
<keyword evidence="5" id="KW-1003">Cell membrane</keyword>
<dbReference type="GO" id="GO:0015031">
    <property type="term" value="P:protein transport"/>
    <property type="evidence" value="ECO:0007669"/>
    <property type="project" value="UniProtKB-KW"/>
</dbReference>
<accession>A0A975AU18</accession>
<evidence type="ECO:0000256" key="4">
    <source>
        <dbReference type="ARBA" id="ARBA00022448"/>
    </source>
</evidence>
<dbReference type="InterPro" id="IPR012823">
    <property type="entry name" value="Flagell_FliJ"/>
</dbReference>
<dbReference type="GO" id="GO:0071973">
    <property type="term" value="P:bacterial-type flagellum-dependent cell motility"/>
    <property type="evidence" value="ECO:0007669"/>
    <property type="project" value="InterPro"/>
</dbReference>
<comment type="similarity">
    <text evidence="2">Belongs to the FliJ family.</text>
</comment>
<dbReference type="EMBL" id="CP060096">
    <property type="protein sequence ID" value="QSZ26609.1"/>
    <property type="molecule type" value="Genomic_DNA"/>
</dbReference>
<evidence type="ECO:0000256" key="1">
    <source>
        <dbReference type="ARBA" id="ARBA00004413"/>
    </source>
</evidence>
<keyword evidence="12" id="KW-0969">Cilium</keyword>
<dbReference type="Proteomes" id="UP000671913">
    <property type="component" value="Chromosome"/>
</dbReference>
<evidence type="ECO:0000256" key="7">
    <source>
        <dbReference type="ARBA" id="ARBA00022795"/>
    </source>
</evidence>
<evidence type="ECO:0000256" key="9">
    <source>
        <dbReference type="ARBA" id="ARBA00023136"/>
    </source>
</evidence>
<keyword evidence="12" id="KW-0282">Flagellum</keyword>
<evidence type="ECO:0000256" key="8">
    <source>
        <dbReference type="ARBA" id="ARBA00022927"/>
    </source>
</evidence>
<sequence length="150" mass="18349">MKKFEYSLQPILSFKKHTQKLEEENLAVVINKYEYHKKRLNELSKEVTRLIENNNRQTKTGMKARDIIQNNLYMNIIYKKIDEQKNIICELKKEIKFRREKLIEVNKEKKSLENLKERRYLEYQYLQSIEQNLFIDEQICFKIAKSITEL</sequence>
<dbReference type="KEGG" id="aaut:ACETAC_06745"/>
<keyword evidence="9" id="KW-0472">Membrane</keyword>
<keyword evidence="8" id="KW-0653">Protein transport</keyword>
<evidence type="ECO:0000256" key="3">
    <source>
        <dbReference type="ARBA" id="ARBA00020392"/>
    </source>
</evidence>